<dbReference type="Gene3D" id="2.30.30.40">
    <property type="entry name" value="SH3 Domains"/>
    <property type="match status" value="1"/>
</dbReference>
<dbReference type="InterPro" id="IPR010466">
    <property type="entry name" value="DUF1058"/>
</dbReference>
<dbReference type="EMBL" id="CYUE01000013">
    <property type="protein sequence ID" value="CUK25607.1"/>
    <property type="molecule type" value="Genomic_DNA"/>
</dbReference>
<dbReference type="RefSeq" id="WP_058314582.1">
    <property type="nucleotide sequence ID" value="NZ_CYTO01000010.1"/>
</dbReference>
<dbReference type="AlphaFoldDB" id="A0A0P1IQ51"/>
<dbReference type="Pfam" id="PF06347">
    <property type="entry name" value="SH3_4"/>
    <property type="match status" value="2"/>
</dbReference>
<protein>
    <submittedName>
        <fullName evidence="2">Bacterial SH3 domain protein</fullName>
    </submittedName>
</protein>
<proteinExistence type="predicted"/>
<reference evidence="3" key="1">
    <citation type="submission" date="2015-09" db="EMBL/GenBank/DDBJ databases">
        <authorList>
            <person name="Rodrigo-Torres Lidia"/>
            <person name="Arahal R.David."/>
        </authorList>
    </citation>
    <scope>NUCLEOTIDE SEQUENCE [LARGE SCALE GENOMIC DNA]</scope>
    <source>
        <strain evidence="3">CECT 5114</strain>
    </source>
</reference>
<keyword evidence="3" id="KW-1185">Reference proteome</keyword>
<sequence length="173" mass="19256">MISVTNGQKWTHVLAAAFAVLAMTGAAVAEQKRGPVTNLPMPRYVSLKAAKANVRRGPSLTHRIDWIFKRRDMPLVVTAEHGHWRRVQDRDGAGGWVHYSLLSGNRTVIVEADMLPLNVRPEPDTPMVAQLELGVVASLGKCHPEWCRISVGGYKGWARKSDIWGVLDEEIRE</sequence>
<dbReference type="OrthoDB" id="9810773at2"/>
<dbReference type="Proteomes" id="UP000051184">
    <property type="component" value="Unassembled WGS sequence"/>
</dbReference>
<accession>A0A0P1IQ51</accession>
<evidence type="ECO:0000313" key="3">
    <source>
        <dbReference type="Proteomes" id="UP000051184"/>
    </source>
</evidence>
<feature type="signal peptide" evidence="1">
    <location>
        <begin position="1"/>
        <end position="29"/>
    </location>
</feature>
<evidence type="ECO:0000313" key="2">
    <source>
        <dbReference type="EMBL" id="CUK25607.1"/>
    </source>
</evidence>
<evidence type="ECO:0000256" key="1">
    <source>
        <dbReference type="SAM" id="SignalP"/>
    </source>
</evidence>
<feature type="chain" id="PRO_5006065499" evidence="1">
    <location>
        <begin position="30"/>
        <end position="173"/>
    </location>
</feature>
<gene>
    <name evidence="2" type="ORF">TA5114_01408</name>
</gene>
<keyword evidence="1" id="KW-0732">Signal</keyword>
<organism evidence="2 3">
    <name type="scientific">Cognatishimia activa</name>
    <dbReference type="NCBI Taxonomy" id="1715691"/>
    <lineage>
        <taxon>Bacteria</taxon>
        <taxon>Pseudomonadati</taxon>
        <taxon>Pseudomonadota</taxon>
        <taxon>Alphaproteobacteria</taxon>
        <taxon>Rhodobacterales</taxon>
        <taxon>Paracoccaceae</taxon>
        <taxon>Cognatishimia</taxon>
    </lineage>
</organism>
<name>A0A0P1IQ51_9RHOB</name>
<dbReference type="STRING" id="1715691.TA5113_01668"/>